<name>A0A0D2I5I4_9EURO</name>
<protein>
    <submittedName>
        <fullName evidence="2">Uncharacterized protein</fullName>
    </submittedName>
</protein>
<evidence type="ECO:0000313" key="2">
    <source>
        <dbReference type="EMBL" id="KIX92531.1"/>
    </source>
</evidence>
<keyword evidence="3" id="KW-1185">Reference proteome</keyword>
<dbReference type="VEuPathDB" id="FungiDB:Z520_11707"/>
<proteinExistence type="predicted"/>
<evidence type="ECO:0000313" key="3">
    <source>
        <dbReference type="Proteomes" id="UP000053411"/>
    </source>
</evidence>
<organism evidence="2 3">
    <name type="scientific">Fonsecaea multimorphosa CBS 102226</name>
    <dbReference type="NCBI Taxonomy" id="1442371"/>
    <lineage>
        <taxon>Eukaryota</taxon>
        <taxon>Fungi</taxon>
        <taxon>Dikarya</taxon>
        <taxon>Ascomycota</taxon>
        <taxon>Pezizomycotina</taxon>
        <taxon>Eurotiomycetes</taxon>
        <taxon>Chaetothyriomycetidae</taxon>
        <taxon>Chaetothyriales</taxon>
        <taxon>Herpotrichiellaceae</taxon>
        <taxon>Fonsecaea</taxon>
    </lineage>
</organism>
<feature type="region of interest" description="Disordered" evidence="1">
    <location>
        <begin position="1"/>
        <end position="32"/>
    </location>
</feature>
<dbReference type="EMBL" id="KN848103">
    <property type="protein sequence ID" value="KIX92531.1"/>
    <property type="molecule type" value="Genomic_DNA"/>
</dbReference>
<sequence>MDSQLGSAPRQNDAENCAADHSNMSGASPSQGTEVRYKFELQELATYLRNKPDAHRGPGGDIVEFFLPTEQFQQFEEELERCGEFAGARCKYDYSYPSETLALRMGSDKHEFLVQFLNRRLVYFLDRAENDPKSSVSEFAASVAPFGSAFVRYPSKDGKGSIKRAPDLTFKNINKPRYPVLVGEVAYSQTTEELHKLAQEYIEKTEGHIRTVITIDLDYPTGKGVSLLVWRAKFSEDGKFEGVACDDAVEIRTKDGGKNPKRQAGLSLSLEDFACIGGVDEDADLQSVTVTVSTDDLYKALEIGEKADEATALRAQ</sequence>
<dbReference type="GeneID" id="27717453"/>
<reference evidence="2 3" key="1">
    <citation type="submission" date="2015-01" db="EMBL/GenBank/DDBJ databases">
        <title>The Genome Sequence of Fonsecaea multimorphosa CBS 102226.</title>
        <authorList>
            <consortium name="The Broad Institute Genomics Platform"/>
            <person name="Cuomo C."/>
            <person name="de Hoog S."/>
            <person name="Gorbushina A."/>
            <person name="Stielow B."/>
            <person name="Teixiera M."/>
            <person name="Abouelleil A."/>
            <person name="Chapman S.B."/>
            <person name="Priest M."/>
            <person name="Young S.K."/>
            <person name="Wortman J."/>
            <person name="Nusbaum C."/>
            <person name="Birren B."/>
        </authorList>
    </citation>
    <scope>NUCLEOTIDE SEQUENCE [LARGE SCALE GENOMIC DNA]</scope>
    <source>
        <strain evidence="2 3">CBS 102226</strain>
    </source>
</reference>
<gene>
    <name evidence="2" type="ORF">Z520_11707</name>
</gene>
<dbReference type="STRING" id="1442371.A0A0D2I5I4"/>
<feature type="compositionally biased region" description="Polar residues" evidence="1">
    <location>
        <begin position="22"/>
        <end position="32"/>
    </location>
</feature>
<evidence type="ECO:0000256" key="1">
    <source>
        <dbReference type="SAM" id="MobiDB-lite"/>
    </source>
</evidence>
<dbReference type="Proteomes" id="UP000053411">
    <property type="component" value="Unassembled WGS sequence"/>
</dbReference>
<feature type="compositionally biased region" description="Polar residues" evidence="1">
    <location>
        <begin position="1"/>
        <end position="10"/>
    </location>
</feature>
<dbReference type="AlphaFoldDB" id="A0A0D2I5I4"/>
<dbReference type="OrthoDB" id="3485856at2759"/>
<dbReference type="RefSeq" id="XP_016626654.1">
    <property type="nucleotide sequence ID" value="XM_016782195.1"/>
</dbReference>
<accession>A0A0D2I5I4</accession>